<dbReference type="GO" id="GO:0005507">
    <property type="term" value="F:copper ion binding"/>
    <property type="evidence" value="ECO:0007669"/>
    <property type="project" value="InterPro"/>
</dbReference>
<keyword evidence="2" id="KW-0186">Copper</keyword>
<evidence type="ECO:0000313" key="10">
    <source>
        <dbReference type="Proteomes" id="UP000886653"/>
    </source>
</evidence>
<keyword evidence="5" id="KW-0732">Signal</keyword>
<dbReference type="AlphaFoldDB" id="A0A9P6NGS4"/>
<evidence type="ECO:0000256" key="2">
    <source>
        <dbReference type="ARBA" id="ARBA00023008"/>
    </source>
</evidence>
<evidence type="ECO:0000256" key="4">
    <source>
        <dbReference type="SAM" id="MobiDB-lite"/>
    </source>
</evidence>
<proteinExistence type="inferred from homology"/>
<dbReference type="OrthoDB" id="2121828at2759"/>
<dbReference type="Pfam" id="PF07731">
    <property type="entry name" value="Cu-oxidase_2"/>
    <property type="match status" value="1"/>
</dbReference>
<dbReference type="InterPro" id="IPR001117">
    <property type="entry name" value="Cu-oxidase_2nd"/>
</dbReference>
<evidence type="ECO:0008006" key="11">
    <source>
        <dbReference type="Google" id="ProtNLM"/>
    </source>
</evidence>
<gene>
    <name evidence="9" type="ORF">CROQUDRAFT_678661</name>
</gene>
<dbReference type="Gene3D" id="2.60.40.420">
    <property type="entry name" value="Cupredoxins - blue copper proteins"/>
    <property type="match status" value="3"/>
</dbReference>
<dbReference type="Pfam" id="PF00394">
    <property type="entry name" value="Cu-oxidase"/>
    <property type="match status" value="1"/>
</dbReference>
<comment type="similarity">
    <text evidence="1">Belongs to the multicopper oxidase family.</text>
</comment>
<dbReference type="Pfam" id="PF07732">
    <property type="entry name" value="Cu-oxidase_3"/>
    <property type="match status" value="1"/>
</dbReference>
<dbReference type="InterPro" id="IPR011707">
    <property type="entry name" value="Cu-oxidase-like_N"/>
</dbReference>
<dbReference type="CDD" id="cd13883">
    <property type="entry name" value="CuRO_2_Diphenol_Ox"/>
    <property type="match status" value="1"/>
</dbReference>
<reference evidence="9" key="1">
    <citation type="submission" date="2013-11" db="EMBL/GenBank/DDBJ databases">
        <title>Genome sequence of the fusiform rust pathogen reveals effectors for host alternation and coevolution with pine.</title>
        <authorList>
            <consortium name="DOE Joint Genome Institute"/>
            <person name="Smith K."/>
            <person name="Pendleton A."/>
            <person name="Kubisiak T."/>
            <person name="Anderson C."/>
            <person name="Salamov A."/>
            <person name="Aerts A."/>
            <person name="Riley R."/>
            <person name="Clum A."/>
            <person name="Lindquist E."/>
            <person name="Ence D."/>
            <person name="Campbell M."/>
            <person name="Kronenberg Z."/>
            <person name="Feau N."/>
            <person name="Dhillon B."/>
            <person name="Hamelin R."/>
            <person name="Burleigh J."/>
            <person name="Smith J."/>
            <person name="Yandell M."/>
            <person name="Nelson C."/>
            <person name="Grigoriev I."/>
            <person name="Davis J."/>
        </authorList>
    </citation>
    <scope>NUCLEOTIDE SEQUENCE</scope>
    <source>
        <strain evidence="9">G11</strain>
    </source>
</reference>
<accession>A0A9P6NGS4</accession>
<name>A0A9P6NGS4_9BASI</name>
<organism evidence="9 10">
    <name type="scientific">Cronartium quercuum f. sp. fusiforme G11</name>
    <dbReference type="NCBI Taxonomy" id="708437"/>
    <lineage>
        <taxon>Eukaryota</taxon>
        <taxon>Fungi</taxon>
        <taxon>Dikarya</taxon>
        <taxon>Basidiomycota</taxon>
        <taxon>Pucciniomycotina</taxon>
        <taxon>Pucciniomycetes</taxon>
        <taxon>Pucciniales</taxon>
        <taxon>Coleosporiaceae</taxon>
        <taxon>Cronartium</taxon>
    </lineage>
</organism>
<feature type="domain" description="Plastocyanin-like" evidence="6">
    <location>
        <begin position="211"/>
        <end position="354"/>
    </location>
</feature>
<feature type="chain" id="PRO_5040269857" description="Laccase" evidence="5">
    <location>
        <begin position="21"/>
        <end position="692"/>
    </location>
</feature>
<evidence type="ECO:0000313" key="9">
    <source>
        <dbReference type="EMBL" id="KAG0143360.1"/>
    </source>
</evidence>
<dbReference type="GO" id="GO:0016491">
    <property type="term" value="F:oxidoreductase activity"/>
    <property type="evidence" value="ECO:0007669"/>
    <property type="project" value="InterPro"/>
</dbReference>
<feature type="region of interest" description="Disordered" evidence="4">
    <location>
        <begin position="445"/>
        <end position="518"/>
    </location>
</feature>
<dbReference type="SUPFAM" id="SSF49503">
    <property type="entry name" value="Cupredoxins"/>
    <property type="match status" value="3"/>
</dbReference>
<evidence type="ECO:0000259" key="8">
    <source>
        <dbReference type="Pfam" id="PF07732"/>
    </source>
</evidence>
<keyword evidence="10" id="KW-1185">Reference proteome</keyword>
<evidence type="ECO:0000256" key="3">
    <source>
        <dbReference type="ARBA" id="ARBA00023180"/>
    </source>
</evidence>
<protein>
    <recommendedName>
        <fullName evidence="11">Laccase</fullName>
    </recommendedName>
</protein>
<feature type="signal peptide" evidence="5">
    <location>
        <begin position="1"/>
        <end position="20"/>
    </location>
</feature>
<dbReference type="Proteomes" id="UP000886653">
    <property type="component" value="Unassembled WGS sequence"/>
</dbReference>
<sequence>MEYRPFLFWILFIRINLTLQSYSSVNRYSYSSSLDYLSRYAGNYSFNYPTRYPSGYPSKPEYILKPDFEINQSGVIRRFQLVVSNVTGAPDGFSRPVLVINGQTPGPLIEVNEGDTLEVTVVNLLDDGLSIHWHGIHQNGTKSVWEDGITGITQCPIPERGGIYTYRFTINKQFGTFCNAHHKNLKADGIMGPLIVHSVRDPLKRGVHFDEEMVVMVTDWYHDQSSVVIDQMRSNQGYRNSSAAPSANSGLINGVGLWDCRFASTSERCKLNSPPEYTFAAGKRLRLRWINGGSHAMFYVSADRHTLNVVEADATAVYSANEIHRVKIHNGQRYSAIITLGSDEVGQSFWLRAVMETDCWVWVTGDIQLTALAVIRVISPGSEEFPQANQPLPTTTDWADLPDGSCTDLDSNTLLPILPVSVPSMPAGTGTFTAAFGFQSIATGAQVPLPPPSNTSTPTNSSTQSNSSAPTDPSTTTTSRSPAMRRRQVNVTPYDPLPPFGTATSQPPVVVNGGPPSPPAGTEGRFFVNNITYVTHPFQPVLYDVAPGGSGFVNSTSIASVEFPTAEWYDLILVSVDPIDHPFHLHGMDMHIVGTGQGLPTPENLGKVKYRTENPLRRDTVVVSGGSFLIARVLADLPGAWMMHCHMGWHLGVGFGGVVIVQRDKIAQFDIPQRSRTLCTNRGTSGGETQAG</sequence>
<evidence type="ECO:0000259" key="7">
    <source>
        <dbReference type="Pfam" id="PF07731"/>
    </source>
</evidence>
<comment type="caution">
    <text evidence="9">The sequence shown here is derived from an EMBL/GenBank/DDBJ whole genome shotgun (WGS) entry which is preliminary data.</text>
</comment>
<feature type="domain" description="Plastocyanin-like" evidence="8">
    <location>
        <begin position="85"/>
        <end position="198"/>
    </location>
</feature>
<dbReference type="PANTHER" id="PTHR11709:SF414">
    <property type="entry name" value="ADR239WP"/>
    <property type="match status" value="1"/>
</dbReference>
<keyword evidence="3" id="KW-0325">Glycoprotein</keyword>
<evidence type="ECO:0000259" key="6">
    <source>
        <dbReference type="Pfam" id="PF00394"/>
    </source>
</evidence>
<dbReference type="InterPro" id="IPR011706">
    <property type="entry name" value="Cu-oxidase_C"/>
</dbReference>
<evidence type="ECO:0000256" key="5">
    <source>
        <dbReference type="SAM" id="SignalP"/>
    </source>
</evidence>
<evidence type="ECO:0000256" key="1">
    <source>
        <dbReference type="ARBA" id="ARBA00010609"/>
    </source>
</evidence>
<dbReference type="PANTHER" id="PTHR11709">
    <property type="entry name" value="MULTI-COPPER OXIDASE"/>
    <property type="match status" value="1"/>
</dbReference>
<dbReference type="InterPro" id="IPR008972">
    <property type="entry name" value="Cupredoxin"/>
</dbReference>
<dbReference type="EMBL" id="MU167321">
    <property type="protein sequence ID" value="KAG0143360.1"/>
    <property type="molecule type" value="Genomic_DNA"/>
</dbReference>
<feature type="compositionally biased region" description="Low complexity" evidence="4">
    <location>
        <begin position="454"/>
        <end position="482"/>
    </location>
</feature>
<feature type="domain" description="Plastocyanin-like" evidence="7">
    <location>
        <begin position="557"/>
        <end position="663"/>
    </location>
</feature>
<dbReference type="InterPro" id="IPR045087">
    <property type="entry name" value="Cu-oxidase_fam"/>
</dbReference>